<organism evidence="1 2">
    <name type="scientific">Cerrena zonata</name>
    <dbReference type="NCBI Taxonomy" id="2478898"/>
    <lineage>
        <taxon>Eukaryota</taxon>
        <taxon>Fungi</taxon>
        <taxon>Dikarya</taxon>
        <taxon>Basidiomycota</taxon>
        <taxon>Agaricomycotina</taxon>
        <taxon>Agaricomycetes</taxon>
        <taxon>Polyporales</taxon>
        <taxon>Cerrenaceae</taxon>
        <taxon>Cerrena</taxon>
    </lineage>
</organism>
<dbReference type="AlphaFoldDB" id="A0AAW0GCW0"/>
<dbReference type="Pfam" id="PF00106">
    <property type="entry name" value="adh_short"/>
    <property type="match status" value="1"/>
</dbReference>
<dbReference type="SUPFAM" id="SSF51735">
    <property type="entry name" value="NAD(P)-binding Rossmann-fold domains"/>
    <property type="match status" value="1"/>
</dbReference>
<protein>
    <recommendedName>
        <fullName evidence="3">NAD(P)-binding protein</fullName>
    </recommendedName>
</protein>
<dbReference type="EMBL" id="JASBNA010000013">
    <property type="protein sequence ID" value="KAK7687451.1"/>
    <property type="molecule type" value="Genomic_DNA"/>
</dbReference>
<dbReference type="InterPro" id="IPR052184">
    <property type="entry name" value="SDR_enzymes"/>
</dbReference>
<dbReference type="PRINTS" id="PR00081">
    <property type="entry name" value="GDHRDH"/>
</dbReference>
<gene>
    <name evidence="1" type="ORF">QCA50_009319</name>
</gene>
<dbReference type="InterPro" id="IPR002347">
    <property type="entry name" value="SDR_fam"/>
</dbReference>
<dbReference type="Proteomes" id="UP001385951">
    <property type="component" value="Unassembled WGS sequence"/>
</dbReference>
<proteinExistence type="predicted"/>
<evidence type="ECO:0000313" key="1">
    <source>
        <dbReference type="EMBL" id="KAK7687451.1"/>
    </source>
</evidence>
<dbReference type="InterPro" id="IPR036291">
    <property type="entry name" value="NAD(P)-bd_dom_sf"/>
</dbReference>
<dbReference type="PANTHER" id="PTHR45458:SF1">
    <property type="entry name" value="SHORT CHAIN DEHYDROGENASE"/>
    <property type="match status" value="1"/>
</dbReference>
<dbReference type="Gene3D" id="3.40.50.720">
    <property type="entry name" value="NAD(P)-binding Rossmann-like Domain"/>
    <property type="match status" value="1"/>
</dbReference>
<reference evidence="1 2" key="1">
    <citation type="submission" date="2022-09" db="EMBL/GenBank/DDBJ databases">
        <authorList>
            <person name="Palmer J.M."/>
        </authorList>
    </citation>
    <scope>NUCLEOTIDE SEQUENCE [LARGE SCALE GENOMIC DNA]</scope>
    <source>
        <strain evidence="1 2">DSM 7382</strain>
    </source>
</reference>
<comment type="caution">
    <text evidence="1">The sequence shown here is derived from an EMBL/GenBank/DDBJ whole genome shotgun (WGS) entry which is preliminary data.</text>
</comment>
<evidence type="ECO:0000313" key="2">
    <source>
        <dbReference type="Proteomes" id="UP001385951"/>
    </source>
</evidence>
<dbReference type="PANTHER" id="PTHR45458">
    <property type="entry name" value="SHORT-CHAIN DEHYDROGENASE/REDUCTASE SDR"/>
    <property type="match status" value="1"/>
</dbReference>
<evidence type="ECO:0008006" key="3">
    <source>
        <dbReference type="Google" id="ProtNLM"/>
    </source>
</evidence>
<name>A0AAW0GCW0_9APHY</name>
<accession>A0AAW0GCW0</accession>
<keyword evidence="2" id="KW-1185">Reference proteome</keyword>
<sequence>MLTAWLIPFPVVGCTNPWCTGGSGAPDLAKGASPFYCLFDNLPSTELLVWNANRGIGFEFAKQLSADSNNVVIATTRSFANAAALKELNRSNLIIIEYDLNASLETLQKSLLPIKDYSVDVVIQNSGIAKDTQKSILQTSEDELREHYAVNAIGSVKVYQSIFPYWSKKANPETPKKFIFISSAVGWTNNFFPMQTSHYGASKAALNFLSRHIAFDHKSSDLDHIKNSIVVPVHPGVVETDMAKPFLVHREKLSVPVISPQDSAASLISLIQNLKQEDDDTFITYDGNKVTW</sequence>
<dbReference type="GO" id="GO:0016616">
    <property type="term" value="F:oxidoreductase activity, acting on the CH-OH group of donors, NAD or NADP as acceptor"/>
    <property type="evidence" value="ECO:0007669"/>
    <property type="project" value="TreeGrafter"/>
</dbReference>